<evidence type="ECO:0000313" key="3">
    <source>
        <dbReference type="EMBL" id="SVC83001.1"/>
    </source>
</evidence>
<evidence type="ECO:0000259" key="2">
    <source>
        <dbReference type="Pfam" id="PF03785"/>
    </source>
</evidence>
<feature type="non-terminal residue" evidence="3">
    <location>
        <position position="333"/>
    </location>
</feature>
<dbReference type="Gene3D" id="3.40.50.1460">
    <property type="match status" value="1"/>
</dbReference>
<organism evidence="3">
    <name type="scientific">marine metagenome</name>
    <dbReference type="NCBI Taxonomy" id="408172"/>
    <lineage>
        <taxon>unclassified sequences</taxon>
        <taxon>metagenomes</taxon>
        <taxon>ecological metagenomes</taxon>
    </lineage>
</organism>
<dbReference type="InterPro" id="IPR029030">
    <property type="entry name" value="Caspase-like_dom_sf"/>
</dbReference>
<dbReference type="Pfam" id="PF01364">
    <property type="entry name" value="Peptidase_C25"/>
    <property type="match status" value="1"/>
</dbReference>
<dbReference type="InterPro" id="IPR001769">
    <property type="entry name" value="Gingipain"/>
</dbReference>
<reference evidence="3" key="1">
    <citation type="submission" date="2018-05" db="EMBL/GenBank/DDBJ databases">
        <authorList>
            <person name="Lanie J.A."/>
            <person name="Ng W.-L."/>
            <person name="Kazmierczak K.M."/>
            <person name="Andrzejewski T.M."/>
            <person name="Davidsen T.M."/>
            <person name="Wayne K.J."/>
            <person name="Tettelin H."/>
            <person name="Glass J.I."/>
            <person name="Rusch D."/>
            <person name="Podicherti R."/>
            <person name="Tsui H.-C.T."/>
            <person name="Winkler M.E."/>
        </authorList>
    </citation>
    <scope>NUCLEOTIDE SEQUENCE</scope>
</reference>
<dbReference type="InterPro" id="IPR013783">
    <property type="entry name" value="Ig-like_fold"/>
</dbReference>
<evidence type="ECO:0008006" key="4">
    <source>
        <dbReference type="Google" id="ProtNLM"/>
    </source>
</evidence>
<feature type="domain" description="Peptidase C25 Ig-like" evidence="2">
    <location>
        <begin position="158"/>
        <end position="227"/>
    </location>
</feature>
<feature type="non-terminal residue" evidence="3">
    <location>
        <position position="1"/>
    </location>
</feature>
<dbReference type="EMBL" id="UINC01113412">
    <property type="protein sequence ID" value="SVC83001.1"/>
    <property type="molecule type" value="Genomic_DNA"/>
</dbReference>
<dbReference type="InterPro" id="IPR005536">
    <property type="entry name" value="Peptidase_C25_Ig-like_domain"/>
</dbReference>
<dbReference type="GO" id="GO:0008234">
    <property type="term" value="F:cysteine-type peptidase activity"/>
    <property type="evidence" value="ECO:0007669"/>
    <property type="project" value="InterPro"/>
</dbReference>
<dbReference type="GO" id="GO:0006508">
    <property type="term" value="P:proteolysis"/>
    <property type="evidence" value="ECO:0007669"/>
    <property type="project" value="InterPro"/>
</dbReference>
<accession>A0A382QFH8</accession>
<feature type="domain" description="Gingipain" evidence="1">
    <location>
        <begin position="5"/>
        <end position="153"/>
    </location>
</feature>
<proteinExistence type="predicted"/>
<protein>
    <recommendedName>
        <fullName evidence="4">Gingipain domain-containing protein</fullName>
    </recommendedName>
</protein>
<gene>
    <name evidence="3" type="ORF">METZ01_LOCUS335855</name>
</gene>
<dbReference type="SUPFAM" id="SSF52129">
    <property type="entry name" value="Caspase-like"/>
    <property type="match status" value="1"/>
</dbReference>
<sequence length="333" mass="35183">GMGVINSGVSIINYTGHGSQSGWGNGAALSTSNVNSLTNDNLLPFVVSVACNVGEFNTTNECFAEAWLRATNNGEPAGGIGHLGSTISQSWEPPMHGQYGMNLILTESYEGHITRSMGGIATNGCLYMNDAQGSSGINETNYWTLFGDPSLELRTDQPTALNISHDGAIVVGQTEMIVNTGVDNALVAISKDNDLLAYGYSENGSATLNLDNTDLLPGDYDLVVTSFNAFPYETTISVITPDGPYVTLDSYEIVNEGWNNNGMAEFDETITLVLNANNVGVDDAHNVSAEVSIDDMYINLENNTVVFGDISAGGSSSSGDIIFTIAHNVPDGH</sequence>
<dbReference type="AlphaFoldDB" id="A0A382QFH8"/>
<dbReference type="Gene3D" id="2.60.40.10">
    <property type="entry name" value="Immunoglobulins"/>
    <property type="match status" value="1"/>
</dbReference>
<evidence type="ECO:0000259" key="1">
    <source>
        <dbReference type="Pfam" id="PF01364"/>
    </source>
</evidence>
<name>A0A382QFH8_9ZZZZ</name>
<dbReference type="Pfam" id="PF03785">
    <property type="entry name" value="Peptidase_C25_C"/>
    <property type="match status" value="1"/>
</dbReference>